<keyword evidence="4 5" id="KW-0067">ATP-binding</keyword>
<dbReference type="GO" id="GO:0006631">
    <property type="term" value="P:fatty acid metabolic process"/>
    <property type="evidence" value="ECO:0007669"/>
    <property type="project" value="TreeGrafter"/>
</dbReference>
<comment type="pathway">
    <text evidence="5">Quinol/quinone metabolism; 1,4-dihydroxy-2-naphthoate biosynthesis; 1,4-dihydroxy-2-naphthoate from chorismate: step 5/7.</text>
</comment>
<feature type="domain" description="AMP-dependent synthetase/ligase" evidence="6">
    <location>
        <begin position="15"/>
        <end position="349"/>
    </location>
</feature>
<comment type="function">
    <text evidence="5">Converts 2-succinylbenzoate (OSB) to 2-succinylbenzoyl-CoA (OSB-CoA).</text>
</comment>
<comment type="similarity">
    <text evidence="5">Belongs to the ATP-dependent AMP-binding enzyme family. MenE subfamily.</text>
</comment>
<organism evidence="8 9">
    <name type="scientific">Lysinibacillus sphaericus OT4b.31</name>
    <dbReference type="NCBI Taxonomy" id="1285586"/>
    <lineage>
        <taxon>Bacteria</taxon>
        <taxon>Bacillati</taxon>
        <taxon>Bacillota</taxon>
        <taxon>Bacilli</taxon>
        <taxon>Bacillales</taxon>
        <taxon>Bacillaceae</taxon>
        <taxon>Lysinibacillus</taxon>
    </lineage>
</organism>
<dbReference type="Gene3D" id="3.30.300.30">
    <property type="match status" value="1"/>
</dbReference>
<dbReference type="Proteomes" id="UP000013911">
    <property type="component" value="Unassembled WGS sequence"/>
</dbReference>
<dbReference type="SUPFAM" id="SSF56801">
    <property type="entry name" value="Acetyl-CoA synthetase-like"/>
    <property type="match status" value="1"/>
</dbReference>
<evidence type="ECO:0000256" key="2">
    <source>
        <dbReference type="ARBA" id="ARBA00022598"/>
    </source>
</evidence>
<name>R7ZC26_LYSSH</name>
<dbReference type="InterPro" id="IPR020845">
    <property type="entry name" value="AMP-binding_CS"/>
</dbReference>
<evidence type="ECO:0000259" key="7">
    <source>
        <dbReference type="Pfam" id="PF13193"/>
    </source>
</evidence>
<comment type="pathway">
    <text evidence="5">Quinol/quinone metabolism; menaquinone biosynthesis.</text>
</comment>
<keyword evidence="2 5" id="KW-0436">Ligase</keyword>
<dbReference type="InterPro" id="IPR010192">
    <property type="entry name" value="MenE"/>
</dbReference>
<dbReference type="InterPro" id="IPR045851">
    <property type="entry name" value="AMP-bd_C_sf"/>
</dbReference>
<comment type="catalytic activity">
    <reaction evidence="5">
        <text>2-succinylbenzoate + ATP + CoA = 2-succinylbenzoyl-CoA + AMP + diphosphate</text>
        <dbReference type="Rhea" id="RHEA:17009"/>
        <dbReference type="ChEBI" id="CHEBI:18325"/>
        <dbReference type="ChEBI" id="CHEBI:30616"/>
        <dbReference type="ChEBI" id="CHEBI:33019"/>
        <dbReference type="ChEBI" id="CHEBI:57287"/>
        <dbReference type="ChEBI" id="CHEBI:57364"/>
        <dbReference type="ChEBI" id="CHEBI:456215"/>
        <dbReference type="EC" id="6.2.1.26"/>
    </reaction>
</comment>
<comment type="caution">
    <text evidence="8">The sequence shown here is derived from an EMBL/GenBank/DDBJ whole genome shotgun (WGS) entry which is preliminary data.</text>
</comment>
<dbReference type="PATRIC" id="fig|1285586.5.peg.3507"/>
<protein>
    <recommendedName>
        <fullName evidence="5">2-succinylbenzoate--CoA ligase</fullName>
        <ecNumber evidence="5">6.2.1.26</ecNumber>
    </recommendedName>
    <alternativeName>
        <fullName evidence="5">o-succinylbenzoyl-CoA synthetase</fullName>
        <shortName evidence="5">OSB-CoA synthetase</shortName>
    </alternativeName>
</protein>
<dbReference type="EMBL" id="AQPX01000022">
    <property type="protein sequence ID" value="EON71643.1"/>
    <property type="molecule type" value="Genomic_DNA"/>
</dbReference>
<dbReference type="PROSITE" id="PS00455">
    <property type="entry name" value="AMP_BINDING"/>
    <property type="match status" value="1"/>
</dbReference>
<evidence type="ECO:0000313" key="9">
    <source>
        <dbReference type="Proteomes" id="UP000013911"/>
    </source>
</evidence>
<evidence type="ECO:0000259" key="6">
    <source>
        <dbReference type="Pfam" id="PF00501"/>
    </source>
</evidence>
<keyword evidence="3 5" id="KW-0547">Nucleotide-binding</keyword>
<dbReference type="NCBIfam" id="NF002966">
    <property type="entry name" value="PRK03640.1"/>
    <property type="match status" value="1"/>
</dbReference>
<dbReference type="InterPro" id="IPR025110">
    <property type="entry name" value="AMP-bd_C"/>
</dbReference>
<dbReference type="AlphaFoldDB" id="R7ZC26"/>
<evidence type="ECO:0000256" key="1">
    <source>
        <dbReference type="ARBA" id="ARBA00022428"/>
    </source>
</evidence>
<evidence type="ECO:0000256" key="4">
    <source>
        <dbReference type="ARBA" id="ARBA00022840"/>
    </source>
</evidence>
<gene>
    <name evidence="5" type="primary">menE</name>
    <name evidence="8" type="ORF">H131_16788</name>
</gene>
<dbReference type="FunFam" id="3.30.300.30:FF:000008">
    <property type="entry name" value="2,3-dihydroxybenzoate-AMP ligase"/>
    <property type="match status" value="1"/>
</dbReference>
<accession>R7ZC26</accession>
<dbReference type="UniPathway" id="UPA01057">
    <property type="reaction ID" value="UER00166"/>
</dbReference>
<reference evidence="8 9" key="1">
    <citation type="submission" date="2013-04" db="EMBL/GenBank/DDBJ databases">
        <title>Draft genome of the heavy metal tolerant bacterium Lysinibacillus sphaericus strain OT4b.31.</title>
        <authorList>
            <person name="Pena-Montenegro T.D."/>
            <person name="Dussan J."/>
        </authorList>
    </citation>
    <scope>NUCLEOTIDE SEQUENCE [LARGE SCALE GENOMIC DNA]</scope>
    <source>
        <strain evidence="8 9">OT4b.31</strain>
    </source>
</reference>
<dbReference type="PANTHER" id="PTHR43201:SF5">
    <property type="entry name" value="MEDIUM-CHAIN ACYL-COA LIGASE ACSF2, MITOCHONDRIAL"/>
    <property type="match status" value="1"/>
</dbReference>
<dbReference type="EC" id="6.2.1.26" evidence="5"/>
<dbReference type="UniPathway" id="UPA00079"/>
<dbReference type="Gene3D" id="3.40.50.12780">
    <property type="entry name" value="N-terminal domain of ligase-like"/>
    <property type="match status" value="1"/>
</dbReference>
<dbReference type="Pfam" id="PF00501">
    <property type="entry name" value="AMP-binding"/>
    <property type="match status" value="1"/>
</dbReference>
<keyword evidence="1 5" id="KW-0474">Menaquinone biosynthesis</keyword>
<dbReference type="GO" id="GO:0005524">
    <property type="term" value="F:ATP binding"/>
    <property type="evidence" value="ECO:0007669"/>
    <property type="project" value="UniProtKB-KW"/>
</dbReference>
<dbReference type="GO" id="GO:0008756">
    <property type="term" value="F:o-succinylbenzoate-CoA ligase activity"/>
    <property type="evidence" value="ECO:0007669"/>
    <property type="project" value="UniProtKB-UniRule"/>
</dbReference>
<proteinExistence type="inferred from homology"/>
<dbReference type="HOGENOM" id="CLU_000022_59_0_9"/>
<evidence type="ECO:0000256" key="5">
    <source>
        <dbReference type="HAMAP-Rule" id="MF_00731"/>
    </source>
</evidence>
<dbReference type="GO" id="GO:0031956">
    <property type="term" value="F:medium-chain fatty acid-CoA ligase activity"/>
    <property type="evidence" value="ECO:0007669"/>
    <property type="project" value="TreeGrafter"/>
</dbReference>
<dbReference type="PANTHER" id="PTHR43201">
    <property type="entry name" value="ACYL-COA SYNTHETASE"/>
    <property type="match status" value="1"/>
</dbReference>
<dbReference type="InterPro" id="IPR042099">
    <property type="entry name" value="ANL_N_sf"/>
</dbReference>
<dbReference type="NCBIfam" id="TIGR01923">
    <property type="entry name" value="menE"/>
    <property type="match status" value="1"/>
</dbReference>
<evidence type="ECO:0000313" key="8">
    <source>
        <dbReference type="EMBL" id="EON71643.1"/>
    </source>
</evidence>
<dbReference type="HAMAP" id="MF_00731">
    <property type="entry name" value="MenE"/>
    <property type="match status" value="1"/>
</dbReference>
<feature type="domain" description="AMP-binding enzyme C-terminal" evidence="7">
    <location>
        <begin position="399"/>
        <end position="472"/>
    </location>
</feature>
<dbReference type="GO" id="GO:0009234">
    <property type="term" value="P:menaquinone biosynthetic process"/>
    <property type="evidence" value="ECO:0007669"/>
    <property type="project" value="UniProtKB-UniRule"/>
</dbReference>
<dbReference type="eggNOG" id="COG0318">
    <property type="taxonomic scope" value="Bacteria"/>
</dbReference>
<dbReference type="Pfam" id="PF13193">
    <property type="entry name" value="AMP-binding_C"/>
    <property type="match status" value="1"/>
</dbReference>
<evidence type="ECO:0000256" key="3">
    <source>
        <dbReference type="ARBA" id="ARBA00022741"/>
    </source>
</evidence>
<dbReference type="InterPro" id="IPR000873">
    <property type="entry name" value="AMP-dep_synth/lig_dom"/>
</dbReference>
<sequence length="489" mass="54199">MEGTKMYPNWILQRAYLTPLRNALTYEGQTWTFQELNELSMKRARQLTALGIKQKDRIALLGPSTSSLVVMMYACMHLQCEMVMLNRRLSQSEIAYQLEDSEAVTVLVADEDAEKIPTNTLSYYLFSSVEDGTEQDVDIAKEWSLAQTTSIMYTSGTTGFPKGVRQTVGNHQASATASVLNLGLQTDDTWLCAVPLFHISGFSILVRSLLYGNKVQLYEHFDVDAIAHNIIDGTVTHMSVVAVTLERILHALEQRSALASPLFKMLLAGGGPVPMDYLKRANALKLAVAQTYGMTETSSQTATLASEDAMHKIGSAGKPLFFNQIKIIEPNAQGEGEICIRGPHVTPGYIGRFAQKSATIEGWLHTGDVGYMDEAGFLFVVDRRADLIISGGENIYPAEIENVLLAHSAVQEAGVCGIEHNQWGQVPIAFVVLKEQVSMEQLQTFCRKKLAKYKVPKKIIVIDELPRNGANKLLRRKLVELLPHERSLH</sequence>